<dbReference type="Gene3D" id="3.40.50.300">
    <property type="entry name" value="P-loop containing nucleotide triphosphate hydrolases"/>
    <property type="match status" value="1"/>
</dbReference>
<dbReference type="RefSeq" id="WP_159041021.1">
    <property type="nucleotide sequence ID" value="NZ_JABXWF010000002.1"/>
</dbReference>
<protein>
    <submittedName>
        <fullName evidence="2">Uncharacterized protein</fullName>
    </submittedName>
</protein>
<name>A0ABU4N4I8_9ACTN</name>
<dbReference type="Proteomes" id="UP001282474">
    <property type="component" value="Unassembled WGS sequence"/>
</dbReference>
<dbReference type="EMBL" id="JARAWJ010000052">
    <property type="protein sequence ID" value="MDX3043460.1"/>
    <property type="molecule type" value="Genomic_DNA"/>
</dbReference>
<keyword evidence="3" id="KW-1185">Reference proteome</keyword>
<evidence type="ECO:0000313" key="3">
    <source>
        <dbReference type="Proteomes" id="UP001282474"/>
    </source>
</evidence>
<sequence length="51" mass="5172">MTANADFVIDLGPGGGEAGGRVTATPGQITESPDSFTGHYLREVLAPSGRP</sequence>
<gene>
    <name evidence="2" type="ORF">PV383_40825</name>
</gene>
<organism evidence="2 3">
    <name type="scientific">Streptomyces caniscabiei</name>
    <dbReference type="NCBI Taxonomy" id="2746961"/>
    <lineage>
        <taxon>Bacteria</taxon>
        <taxon>Bacillati</taxon>
        <taxon>Actinomycetota</taxon>
        <taxon>Actinomycetes</taxon>
        <taxon>Kitasatosporales</taxon>
        <taxon>Streptomycetaceae</taxon>
        <taxon>Streptomyces</taxon>
    </lineage>
</organism>
<feature type="region of interest" description="Disordered" evidence="1">
    <location>
        <begin position="1"/>
        <end position="21"/>
    </location>
</feature>
<evidence type="ECO:0000313" key="2">
    <source>
        <dbReference type="EMBL" id="MDX3043460.1"/>
    </source>
</evidence>
<dbReference type="InterPro" id="IPR027417">
    <property type="entry name" value="P-loop_NTPase"/>
</dbReference>
<evidence type="ECO:0000256" key="1">
    <source>
        <dbReference type="SAM" id="MobiDB-lite"/>
    </source>
</evidence>
<proteinExistence type="predicted"/>
<comment type="caution">
    <text evidence="2">The sequence shown here is derived from an EMBL/GenBank/DDBJ whole genome shotgun (WGS) entry which is preliminary data.</text>
</comment>
<accession>A0ABU4N4I8</accession>
<reference evidence="2 3" key="1">
    <citation type="journal article" date="2023" name="Microb. Genom.">
        <title>Mesoterricola silvestris gen. nov., sp. nov., Mesoterricola sediminis sp. nov., Geothrix oryzae sp. nov., Geothrix edaphica sp. nov., Geothrix rubra sp. nov., and Geothrix limicola sp. nov., six novel members of Acidobacteriota isolated from soils.</title>
        <authorList>
            <person name="Weisberg A.J."/>
            <person name="Pearce E."/>
            <person name="Kramer C.G."/>
            <person name="Chang J.H."/>
            <person name="Clarke C.R."/>
        </authorList>
    </citation>
    <scope>NUCLEOTIDE SEQUENCE [LARGE SCALE GENOMIC DNA]</scope>
    <source>
        <strain evidence="2 3">NE20-4-1</strain>
    </source>
</reference>